<keyword evidence="2" id="KW-1185">Reference proteome</keyword>
<organism evidence="1 2">
    <name type="scientific">Daedalea quercina L-15889</name>
    <dbReference type="NCBI Taxonomy" id="1314783"/>
    <lineage>
        <taxon>Eukaryota</taxon>
        <taxon>Fungi</taxon>
        <taxon>Dikarya</taxon>
        <taxon>Basidiomycota</taxon>
        <taxon>Agaricomycotina</taxon>
        <taxon>Agaricomycetes</taxon>
        <taxon>Polyporales</taxon>
        <taxon>Fomitopsis</taxon>
    </lineage>
</organism>
<name>A0A165MG04_9APHY</name>
<accession>A0A165MG04</accession>
<evidence type="ECO:0000313" key="1">
    <source>
        <dbReference type="EMBL" id="KZT65636.1"/>
    </source>
</evidence>
<dbReference type="AlphaFoldDB" id="A0A165MG04"/>
<dbReference type="EMBL" id="KV429102">
    <property type="protein sequence ID" value="KZT65636.1"/>
    <property type="molecule type" value="Genomic_DNA"/>
</dbReference>
<gene>
    <name evidence="1" type="ORF">DAEQUDRAFT_731197</name>
</gene>
<protein>
    <submittedName>
        <fullName evidence="1">Uncharacterized protein</fullName>
    </submittedName>
</protein>
<proteinExistence type="predicted"/>
<dbReference type="Proteomes" id="UP000076727">
    <property type="component" value="Unassembled WGS sequence"/>
</dbReference>
<dbReference type="OrthoDB" id="2134446at2759"/>
<evidence type="ECO:0000313" key="2">
    <source>
        <dbReference type="Proteomes" id="UP000076727"/>
    </source>
</evidence>
<reference evidence="1 2" key="1">
    <citation type="journal article" date="2016" name="Mol. Biol. Evol.">
        <title>Comparative Genomics of Early-Diverging Mushroom-Forming Fungi Provides Insights into the Origins of Lignocellulose Decay Capabilities.</title>
        <authorList>
            <person name="Nagy L.G."/>
            <person name="Riley R."/>
            <person name="Tritt A."/>
            <person name="Adam C."/>
            <person name="Daum C."/>
            <person name="Floudas D."/>
            <person name="Sun H."/>
            <person name="Yadav J.S."/>
            <person name="Pangilinan J."/>
            <person name="Larsson K.H."/>
            <person name="Matsuura K."/>
            <person name="Barry K."/>
            <person name="Labutti K."/>
            <person name="Kuo R."/>
            <person name="Ohm R.A."/>
            <person name="Bhattacharya S.S."/>
            <person name="Shirouzu T."/>
            <person name="Yoshinaga Y."/>
            <person name="Martin F.M."/>
            <person name="Grigoriev I.V."/>
            <person name="Hibbett D.S."/>
        </authorList>
    </citation>
    <scope>NUCLEOTIDE SEQUENCE [LARGE SCALE GENOMIC DNA]</scope>
    <source>
        <strain evidence="1 2">L-15889</strain>
    </source>
</reference>
<sequence length="734" mass="80979">MFAAPSHLQLSADFSGPTASPPPTAELRVHPATFRTAALLAVQNVLFLLRIAKWKVAYHSGKNFSRNEQLPYFSRVPDEDIAQSLSSVVDETFSAPEDAELNALAKDVLTRLEKAYSIPIIIAILGEVEELNTRGLENLGGRRFSVFSPSPGSSVAATPALSPAFSKMNLSLINAKLSDQSADGLQSASGIESPKSYFSLSALPTSYFSFSVISNPERLSVSWPEEYGSDFLKATTRIAQALRDEKRDPSFVDYIAFHLGYQMLNQGQNPFNPLEARFLGTVGFRKDTQTYVSLTDPGDGHVFGTTRKTRWMRGAIVHVEHLERPQNLPRDSIESYRIPSILDFARTRLHTGSESPNTYFVGRALRDSKDRTFEHDFIKVVNTTSSAATAAFQLGAAECKVAMDDLTASQMIAYMRSLAGHALRNHRQYFSAAFNLNTPLIDDLNLNAEGKPTIITEQIAIGRRGVELAALGGFDKVTWDGASDTYPSQCIILQLGFQNALELVHKAHSVGLTTYMSAGFKFAQIHDAVVSGVDGIGIGGAQILRYMDGRTGMHGPYTEEFIDKICVARDNAANSIRGRGVALLARLDQMHFEGSLTAAEEEIREPLYQALYNIQEDEIHAILEDSPAAQGILPIPHDGERPWTGRARRILRHPDPLLRNGARVMTDGEERWVDFVKSLANLVDEGDEYGIYSYSLCEPWKSFRRNYRISAGESPIVQGETRVGLKITPLSKPL</sequence>